<dbReference type="EMBL" id="CDRZ01000274">
    <property type="protein sequence ID" value="CEO90182.1"/>
    <property type="molecule type" value="Genomic_DNA"/>
</dbReference>
<dbReference type="GO" id="GO:0016620">
    <property type="term" value="F:oxidoreductase activity, acting on the aldehyde or oxo group of donors, NAD or NADP as acceptor"/>
    <property type="evidence" value="ECO:0007669"/>
    <property type="project" value="InterPro"/>
</dbReference>
<dbReference type="Pfam" id="PF01118">
    <property type="entry name" value="Semialdhyde_dh"/>
    <property type="match status" value="1"/>
</dbReference>
<evidence type="ECO:0000259" key="1">
    <source>
        <dbReference type="Pfam" id="PF01118"/>
    </source>
</evidence>
<evidence type="ECO:0000313" key="2">
    <source>
        <dbReference type="EMBL" id="CEO90182.1"/>
    </source>
</evidence>
<gene>
    <name evidence="2" type="ORF">SSCH_740052</name>
</gene>
<feature type="domain" description="Semialdehyde dehydrogenase NAD-binding" evidence="1">
    <location>
        <begin position="4"/>
        <end position="45"/>
    </location>
</feature>
<dbReference type="Gene3D" id="3.40.50.720">
    <property type="entry name" value="NAD(P)-binding Rossmann-like Domain"/>
    <property type="match status" value="1"/>
</dbReference>
<name>A0A0B7MR80_9FIRM</name>
<protein>
    <recommendedName>
        <fullName evidence="1">Semialdehyde dehydrogenase NAD-binding domain-containing protein</fullName>
    </recommendedName>
</protein>
<dbReference type="AlphaFoldDB" id="A0A0B7MR80"/>
<evidence type="ECO:0000313" key="3">
    <source>
        <dbReference type="Proteomes" id="UP000046155"/>
    </source>
</evidence>
<keyword evidence="3" id="KW-1185">Reference proteome</keyword>
<dbReference type="GO" id="GO:0051287">
    <property type="term" value="F:NAD binding"/>
    <property type="evidence" value="ECO:0007669"/>
    <property type="project" value="InterPro"/>
</dbReference>
<dbReference type="SUPFAM" id="SSF51735">
    <property type="entry name" value="NAD(P)-binding Rossmann-fold domains"/>
    <property type="match status" value="1"/>
</dbReference>
<dbReference type="InterPro" id="IPR036291">
    <property type="entry name" value="NAD(P)-bd_dom_sf"/>
</dbReference>
<proteinExistence type="predicted"/>
<dbReference type="InterPro" id="IPR000534">
    <property type="entry name" value="Semialdehyde_DH_NAD-bd"/>
</dbReference>
<reference evidence="3" key="1">
    <citation type="submission" date="2015-01" db="EMBL/GenBank/DDBJ databases">
        <authorList>
            <person name="Manzoor Shahid"/>
            <person name="Zubair Saima"/>
        </authorList>
    </citation>
    <scope>NUCLEOTIDE SEQUENCE [LARGE SCALE GENOMIC DNA]</scope>
    <source>
        <strain evidence="3">Sp3</strain>
    </source>
</reference>
<dbReference type="Proteomes" id="UP000046155">
    <property type="component" value="Unassembled WGS sequence"/>
</dbReference>
<accession>A0A0B7MR80</accession>
<sequence length="66" mass="7469">MALNVGIIGATGYVGEELVRILCQHPEVTEIITASRDFAGSTLMRFFLTCGGMLSWRYWIWRGCRN</sequence>
<organism evidence="2 3">
    <name type="scientific">Syntrophaceticus schinkii</name>
    <dbReference type="NCBI Taxonomy" id="499207"/>
    <lineage>
        <taxon>Bacteria</taxon>
        <taxon>Bacillati</taxon>
        <taxon>Bacillota</taxon>
        <taxon>Clostridia</taxon>
        <taxon>Thermoanaerobacterales</taxon>
        <taxon>Thermoanaerobacterales Family III. Incertae Sedis</taxon>
        <taxon>Syntrophaceticus</taxon>
    </lineage>
</organism>